<evidence type="ECO:0000256" key="3">
    <source>
        <dbReference type="ARBA" id="ARBA00022692"/>
    </source>
</evidence>
<dbReference type="AlphaFoldDB" id="A0AA50KQS3"/>
<dbReference type="SMART" id="SM00283">
    <property type="entry name" value="MA"/>
    <property type="match status" value="1"/>
</dbReference>
<evidence type="ECO:0000256" key="4">
    <source>
        <dbReference type="ARBA" id="ARBA00022989"/>
    </source>
</evidence>
<evidence type="ECO:0000256" key="7">
    <source>
        <dbReference type="ARBA" id="ARBA00029447"/>
    </source>
</evidence>
<dbReference type="InterPro" id="IPR000727">
    <property type="entry name" value="T_SNARE_dom"/>
</dbReference>
<dbReference type="InterPro" id="IPR003660">
    <property type="entry name" value="HAMP_dom"/>
</dbReference>
<accession>A0AA50KQS3</accession>
<protein>
    <submittedName>
        <fullName evidence="13">Methyl-accepting chemotaxis protein</fullName>
    </submittedName>
</protein>
<dbReference type="SMART" id="SM01358">
    <property type="entry name" value="HBM"/>
    <property type="match status" value="1"/>
</dbReference>
<feature type="domain" description="HAMP" evidence="12">
    <location>
        <begin position="283"/>
        <end position="336"/>
    </location>
</feature>
<sequence>MKIKHKLALNTLVVMVAMGILFTLFIHTLNTIKTLNHGKVLAMTLGNDMLSLRREEKDFMARKDLTYLSQFQQQLAQTRDHLSELRTLLAQQQLPLDALALLDQRFGQYGQDFEALVAAYRTLGLDHESGLEGELRRAVHQVEAELNRYGADPILVTLLQLRRAEKDFMLRHDARYVDKFNALHQQLLTQLDVLGLPHTEAASYRQRFLAYAEGLQRLGLNNEQGLQLAMRQTIQGTESLLDSTLADIEQQLQAYIERARHTALLVFLLMLLTSTTVAVLIGRSIFRPIEQIRDAVLRIHHSRDLGLRLDTGSRDELADVATALNTLLSGFREVIQQVNLAVHTMNQTTSLLSANAAATTTDIERQHQETEQVATAVTEMVSTIDDIARNTDNTALKAGQANSSAAEGQQQVQGTISRIRRLAGQLEDSVGSIEELSRQSETIGNVLQVIRDIADQTNLLALNAAIEAARAGEQGRGFAVVADEVRALAARTQEATQEIATIIGSLQGKTDAMVQIIYQSREEGLESSQQAQQAETVLNEITREVTEISDMATQIAAAIEQQSSVANEIGRNVVVIRDITDSTVQSVRENSRASQDIAEQAQNLQRVVAVFRT</sequence>
<evidence type="ECO:0000313" key="13">
    <source>
        <dbReference type="EMBL" id="WMC12285.1"/>
    </source>
</evidence>
<feature type="transmembrane region" description="Helical" evidence="9">
    <location>
        <begin position="7"/>
        <end position="26"/>
    </location>
</feature>
<dbReference type="SMART" id="SM00304">
    <property type="entry name" value="HAMP"/>
    <property type="match status" value="1"/>
</dbReference>
<dbReference type="SUPFAM" id="SSF58104">
    <property type="entry name" value="Methyl-accepting chemotaxis protein (MCP) signaling domain"/>
    <property type="match status" value="1"/>
</dbReference>
<keyword evidence="5 9" id="KW-0472">Membrane</keyword>
<keyword evidence="14" id="KW-1185">Reference proteome</keyword>
<evidence type="ECO:0000256" key="8">
    <source>
        <dbReference type="PROSITE-ProRule" id="PRU00284"/>
    </source>
</evidence>
<dbReference type="RefSeq" id="WP_306763518.1">
    <property type="nucleotide sequence ID" value="NZ_CP118224.1"/>
</dbReference>
<reference evidence="13 14" key="1">
    <citation type="submission" date="2023-02" db="EMBL/GenBank/DDBJ databases">
        <title>Complete genome sequence of a novel bacterium Oceanimonas sp. NTOU-MSR1 isolated from marine coast sediment.</title>
        <authorList>
            <person name="Yang H.-T."/>
            <person name="Chen Y.-L."/>
            <person name="Ho Y.-N."/>
        </authorList>
    </citation>
    <scope>NUCLEOTIDE SEQUENCE [LARGE SCALE GENOMIC DNA]</scope>
    <source>
        <strain evidence="13 14">NTOU-MSR1</strain>
    </source>
</reference>
<evidence type="ECO:0000256" key="9">
    <source>
        <dbReference type="SAM" id="Phobius"/>
    </source>
</evidence>
<dbReference type="PANTHER" id="PTHR32089">
    <property type="entry name" value="METHYL-ACCEPTING CHEMOTAXIS PROTEIN MCPB"/>
    <property type="match status" value="1"/>
</dbReference>
<dbReference type="PANTHER" id="PTHR32089:SF119">
    <property type="entry name" value="METHYL-ACCEPTING CHEMOTAXIS PROTEIN CTPL"/>
    <property type="match status" value="1"/>
</dbReference>
<feature type="domain" description="Methyl-accepting transducer" evidence="10">
    <location>
        <begin position="341"/>
        <end position="577"/>
    </location>
</feature>
<dbReference type="Pfam" id="PF00015">
    <property type="entry name" value="MCPsignal"/>
    <property type="match status" value="1"/>
</dbReference>
<evidence type="ECO:0000256" key="5">
    <source>
        <dbReference type="ARBA" id="ARBA00023136"/>
    </source>
</evidence>
<dbReference type="Pfam" id="PF00672">
    <property type="entry name" value="HAMP"/>
    <property type="match status" value="1"/>
</dbReference>
<keyword evidence="4 9" id="KW-1133">Transmembrane helix</keyword>
<evidence type="ECO:0000313" key="14">
    <source>
        <dbReference type="Proteomes" id="UP001223802"/>
    </source>
</evidence>
<evidence type="ECO:0000256" key="1">
    <source>
        <dbReference type="ARBA" id="ARBA00004429"/>
    </source>
</evidence>
<keyword evidence="2" id="KW-0997">Cell inner membrane</keyword>
<dbReference type="CDD" id="cd11386">
    <property type="entry name" value="MCP_signal"/>
    <property type="match status" value="1"/>
</dbReference>
<evidence type="ECO:0000259" key="12">
    <source>
        <dbReference type="PROSITE" id="PS50885"/>
    </source>
</evidence>
<dbReference type="Gene3D" id="6.10.340.10">
    <property type="match status" value="1"/>
</dbReference>
<dbReference type="CDD" id="cd06225">
    <property type="entry name" value="HAMP"/>
    <property type="match status" value="1"/>
</dbReference>
<organism evidence="13 14">
    <name type="scientific">Oceanimonas pelagia</name>
    <dbReference type="NCBI Taxonomy" id="3028314"/>
    <lineage>
        <taxon>Bacteria</taxon>
        <taxon>Pseudomonadati</taxon>
        <taxon>Pseudomonadota</taxon>
        <taxon>Gammaproteobacteria</taxon>
        <taxon>Aeromonadales</taxon>
        <taxon>Aeromonadaceae</taxon>
        <taxon>Oceanimonas</taxon>
    </lineage>
</organism>
<dbReference type="Gene3D" id="1.10.287.950">
    <property type="entry name" value="Methyl-accepting chemotaxis protein"/>
    <property type="match status" value="1"/>
</dbReference>
<dbReference type="Proteomes" id="UP001223802">
    <property type="component" value="Chromosome"/>
</dbReference>
<name>A0AA50KQS3_9GAMM</name>
<dbReference type="KEGG" id="ope:PU634_07965"/>
<dbReference type="GO" id="GO:0007165">
    <property type="term" value="P:signal transduction"/>
    <property type="evidence" value="ECO:0007669"/>
    <property type="project" value="UniProtKB-KW"/>
</dbReference>
<comment type="similarity">
    <text evidence="7">Belongs to the methyl-accepting chemotaxis (MCP) protein family.</text>
</comment>
<evidence type="ECO:0000256" key="6">
    <source>
        <dbReference type="ARBA" id="ARBA00023224"/>
    </source>
</evidence>
<gene>
    <name evidence="13" type="ORF">PU634_07965</name>
</gene>
<feature type="domain" description="T-SNARE coiled-coil homology" evidence="11">
    <location>
        <begin position="528"/>
        <end position="590"/>
    </location>
</feature>
<keyword evidence="2" id="KW-1003">Cell membrane</keyword>
<evidence type="ECO:0000259" key="10">
    <source>
        <dbReference type="PROSITE" id="PS50111"/>
    </source>
</evidence>
<dbReference type="EMBL" id="CP118224">
    <property type="protein sequence ID" value="WMC12285.1"/>
    <property type="molecule type" value="Genomic_DNA"/>
</dbReference>
<proteinExistence type="inferred from homology"/>
<dbReference type="PROSITE" id="PS50111">
    <property type="entry name" value="CHEMOTAXIS_TRANSDUC_2"/>
    <property type="match status" value="1"/>
</dbReference>
<dbReference type="InterPro" id="IPR004089">
    <property type="entry name" value="MCPsignal_dom"/>
</dbReference>
<dbReference type="GO" id="GO:0006935">
    <property type="term" value="P:chemotaxis"/>
    <property type="evidence" value="ECO:0007669"/>
    <property type="project" value="UniProtKB-ARBA"/>
</dbReference>
<dbReference type="PROSITE" id="PS50192">
    <property type="entry name" value="T_SNARE"/>
    <property type="match status" value="1"/>
</dbReference>
<dbReference type="PROSITE" id="PS50885">
    <property type="entry name" value="HAMP"/>
    <property type="match status" value="1"/>
</dbReference>
<evidence type="ECO:0000259" key="11">
    <source>
        <dbReference type="PROSITE" id="PS50192"/>
    </source>
</evidence>
<keyword evidence="3 9" id="KW-0812">Transmembrane</keyword>
<comment type="subcellular location">
    <subcellularLocation>
        <location evidence="1">Cell inner membrane</location>
        <topology evidence="1">Multi-pass membrane protein</topology>
    </subcellularLocation>
</comment>
<dbReference type="InterPro" id="IPR032255">
    <property type="entry name" value="HBM"/>
</dbReference>
<evidence type="ECO:0000256" key="2">
    <source>
        <dbReference type="ARBA" id="ARBA00022519"/>
    </source>
</evidence>
<dbReference type="FunFam" id="1.10.287.950:FF:000001">
    <property type="entry name" value="Methyl-accepting chemotaxis sensory transducer"/>
    <property type="match status" value="1"/>
</dbReference>
<keyword evidence="6 8" id="KW-0807">Transducer</keyword>
<dbReference type="GO" id="GO:0005886">
    <property type="term" value="C:plasma membrane"/>
    <property type="evidence" value="ECO:0007669"/>
    <property type="project" value="UniProtKB-SubCell"/>
</dbReference>